<evidence type="ECO:0000313" key="2">
    <source>
        <dbReference type="EMBL" id="KAF2998903.1"/>
    </source>
</evidence>
<dbReference type="OrthoDB" id="10649808at2759"/>
<keyword evidence="3" id="KW-1185">Reference proteome</keyword>
<dbReference type="AlphaFoldDB" id="A0A9P4TA32"/>
<dbReference type="EMBL" id="SWKU01000018">
    <property type="protein sequence ID" value="KAF2998903.1"/>
    <property type="molecule type" value="Genomic_DNA"/>
</dbReference>
<feature type="compositionally biased region" description="Basic and acidic residues" evidence="1">
    <location>
        <begin position="1"/>
        <end position="17"/>
    </location>
</feature>
<feature type="compositionally biased region" description="Polar residues" evidence="1">
    <location>
        <begin position="66"/>
        <end position="75"/>
    </location>
</feature>
<protein>
    <submittedName>
        <fullName evidence="2">Uncharacterized protein</fullName>
    </submittedName>
</protein>
<name>A0A9P4TA32_CURKU</name>
<feature type="region of interest" description="Disordered" evidence="1">
    <location>
        <begin position="248"/>
        <end position="320"/>
    </location>
</feature>
<proteinExistence type="predicted"/>
<reference evidence="2" key="1">
    <citation type="submission" date="2019-04" db="EMBL/GenBank/DDBJ databases">
        <title>Sequencing of skin fungus with MAO and IRED activity.</title>
        <authorList>
            <person name="Marsaioli A.J."/>
            <person name="Bonatto J.M.C."/>
            <person name="Reis Junior O."/>
        </authorList>
    </citation>
    <scope>NUCLEOTIDE SEQUENCE</scope>
    <source>
        <strain evidence="2">30M1</strain>
    </source>
</reference>
<dbReference type="Proteomes" id="UP000801428">
    <property type="component" value="Unassembled WGS sequence"/>
</dbReference>
<evidence type="ECO:0000256" key="1">
    <source>
        <dbReference type="SAM" id="MobiDB-lite"/>
    </source>
</evidence>
<gene>
    <name evidence="2" type="ORF">E8E13_005501</name>
</gene>
<sequence>MSPAWIERHGRVNHTDSRTLPPAAFPSLPMDQPAVAAATSPTEASDEKDVVEFEFENEVDEDYTNGDYTNYNTDSNEGDYDEETDGVDFDDGTDVGPQHGATASTIKATQYHFSLYHPEDGQVEDKVRAEHKRLYDASLVPNFKKRKDLYPKCVNVPQARATLQELTRDKDSVIAKLSKLGYSCSDLEAFVLSKISEIIPEGTKGIETLCRNIHNLRWLIKRLKFLRSNARNVADAKKAFLAGVHSPAPAARKPWPPQLEFTEAGSKKGKRKRDDRFWPDSESNSAIKKPRRFKSKFSTAPHNLPPLKGTFSGIAQATQV</sequence>
<organism evidence="2 3">
    <name type="scientific">Curvularia kusanoi</name>
    <name type="common">Cochliobolus kusanoi</name>
    <dbReference type="NCBI Taxonomy" id="90978"/>
    <lineage>
        <taxon>Eukaryota</taxon>
        <taxon>Fungi</taxon>
        <taxon>Dikarya</taxon>
        <taxon>Ascomycota</taxon>
        <taxon>Pezizomycotina</taxon>
        <taxon>Dothideomycetes</taxon>
        <taxon>Pleosporomycetidae</taxon>
        <taxon>Pleosporales</taxon>
        <taxon>Pleosporineae</taxon>
        <taxon>Pleosporaceae</taxon>
        <taxon>Curvularia</taxon>
    </lineage>
</organism>
<feature type="region of interest" description="Disordered" evidence="1">
    <location>
        <begin position="1"/>
        <end position="48"/>
    </location>
</feature>
<accession>A0A9P4TA32</accession>
<evidence type="ECO:0000313" key="3">
    <source>
        <dbReference type="Proteomes" id="UP000801428"/>
    </source>
</evidence>
<feature type="region of interest" description="Disordered" evidence="1">
    <location>
        <begin position="62"/>
        <end position="82"/>
    </location>
</feature>
<comment type="caution">
    <text evidence="2">The sequence shown here is derived from an EMBL/GenBank/DDBJ whole genome shotgun (WGS) entry which is preliminary data.</text>
</comment>